<dbReference type="Pfam" id="PF00651">
    <property type="entry name" value="BTB"/>
    <property type="match status" value="1"/>
</dbReference>
<dbReference type="PROSITE" id="PS50097">
    <property type="entry name" value="BTB"/>
    <property type="match status" value="1"/>
</dbReference>
<dbReference type="PANTHER" id="PTHR47022">
    <property type="entry name" value="BTB AND MATH DOMAIN-CONTAINING PROTEIN 36-RELATED"/>
    <property type="match status" value="1"/>
</dbReference>
<proteinExistence type="predicted"/>
<dbReference type="Proteomes" id="UP001432027">
    <property type="component" value="Unassembled WGS sequence"/>
</dbReference>
<dbReference type="CDD" id="cd18186">
    <property type="entry name" value="BTB_POZ_ZBTB_KLHL-like"/>
    <property type="match status" value="1"/>
</dbReference>
<evidence type="ECO:0000313" key="2">
    <source>
        <dbReference type="EMBL" id="GMS80714.1"/>
    </source>
</evidence>
<organism evidence="2 3">
    <name type="scientific">Pristionchus entomophagus</name>
    <dbReference type="NCBI Taxonomy" id="358040"/>
    <lineage>
        <taxon>Eukaryota</taxon>
        <taxon>Metazoa</taxon>
        <taxon>Ecdysozoa</taxon>
        <taxon>Nematoda</taxon>
        <taxon>Chromadorea</taxon>
        <taxon>Rhabditida</taxon>
        <taxon>Rhabditina</taxon>
        <taxon>Diplogasteromorpha</taxon>
        <taxon>Diplogasteroidea</taxon>
        <taxon>Neodiplogasteridae</taxon>
        <taxon>Pristionchus</taxon>
    </lineage>
</organism>
<protein>
    <recommendedName>
        <fullName evidence="1">BTB domain-containing protein</fullName>
    </recommendedName>
</protein>
<feature type="non-terminal residue" evidence="2">
    <location>
        <position position="71"/>
    </location>
</feature>
<comment type="caution">
    <text evidence="2">The sequence shown here is derived from an EMBL/GenBank/DDBJ whole genome shotgun (WGS) entry which is preliminary data.</text>
</comment>
<dbReference type="InterPro" id="IPR011333">
    <property type="entry name" value="SKP1/BTB/POZ_sf"/>
</dbReference>
<sequence>DVIFVVEGKKLHSSTQILAHASSYFLKLFYGSRVFEEKEIVLSDVSSEEFTAALEMIYDPDRAVTESTVLS</sequence>
<evidence type="ECO:0000259" key="1">
    <source>
        <dbReference type="PROSITE" id="PS50097"/>
    </source>
</evidence>
<dbReference type="Gene3D" id="3.30.710.10">
    <property type="entry name" value="Potassium Channel Kv1.1, Chain A"/>
    <property type="match status" value="1"/>
</dbReference>
<feature type="non-terminal residue" evidence="2">
    <location>
        <position position="1"/>
    </location>
</feature>
<accession>A0AAV5SH38</accession>
<dbReference type="EMBL" id="BTSX01000001">
    <property type="protein sequence ID" value="GMS80714.1"/>
    <property type="molecule type" value="Genomic_DNA"/>
</dbReference>
<dbReference type="AlphaFoldDB" id="A0AAV5SH38"/>
<gene>
    <name evidence="2" type="ORF">PENTCL1PPCAC_2889</name>
</gene>
<dbReference type="SUPFAM" id="SSF54695">
    <property type="entry name" value="POZ domain"/>
    <property type="match status" value="1"/>
</dbReference>
<keyword evidence="3" id="KW-1185">Reference proteome</keyword>
<feature type="domain" description="BTB" evidence="1">
    <location>
        <begin position="1"/>
        <end position="66"/>
    </location>
</feature>
<dbReference type="PANTHER" id="PTHR47022:SF1">
    <property type="entry name" value="BTB AND MATH DOMAIN-CONTAINING PROTEIN 36-RELATED"/>
    <property type="match status" value="1"/>
</dbReference>
<name>A0AAV5SH38_9BILA</name>
<dbReference type="InterPro" id="IPR000210">
    <property type="entry name" value="BTB/POZ_dom"/>
</dbReference>
<reference evidence="2" key="1">
    <citation type="submission" date="2023-10" db="EMBL/GenBank/DDBJ databases">
        <title>Genome assembly of Pristionchus species.</title>
        <authorList>
            <person name="Yoshida K."/>
            <person name="Sommer R.J."/>
        </authorList>
    </citation>
    <scope>NUCLEOTIDE SEQUENCE</scope>
    <source>
        <strain evidence="2">RS0144</strain>
    </source>
</reference>
<evidence type="ECO:0000313" key="3">
    <source>
        <dbReference type="Proteomes" id="UP001432027"/>
    </source>
</evidence>